<dbReference type="AlphaFoldDB" id="A0A0F9JVT0"/>
<gene>
    <name evidence="1" type="ORF">LCGC14_1405500</name>
</gene>
<comment type="caution">
    <text evidence="1">The sequence shown here is derived from an EMBL/GenBank/DDBJ whole genome shotgun (WGS) entry which is preliminary data.</text>
</comment>
<evidence type="ECO:0000313" key="1">
    <source>
        <dbReference type="EMBL" id="KKM73924.1"/>
    </source>
</evidence>
<name>A0A0F9JVT0_9ZZZZ</name>
<proteinExistence type="predicted"/>
<feature type="non-terminal residue" evidence="1">
    <location>
        <position position="1"/>
    </location>
</feature>
<accession>A0A0F9JVT0</accession>
<protein>
    <submittedName>
        <fullName evidence="1">Uncharacterized protein</fullName>
    </submittedName>
</protein>
<dbReference type="EMBL" id="LAZR01009223">
    <property type="protein sequence ID" value="KKM73924.1"/>
    <property type="molecule type" value="Genomic_DNA"/>
</dbReference>
<sequence>FYDDISAGELTVATLTTTWLLRVFDAADFVGTFPDPGGGDTGEYLVIWKDTGNPATSPLLFFFDTLSGLPMTLDGTNDSLTFNASGIWKLGS</sequence>
<reference evidence="1" key="1">
    <citation type="journal article" date="2015" name="Nature">
        <title>Complex archaea that bridge the gap between prokaryotes and eukaryotes.</title>
        <authorList>
            <person name="Spang A."/>
            <person name="Saw J.H."/>
            <person name="Jorgensen S.L."/>
            <person name="Zaremba-Niedzwiedzka K."/>
            <person name="Martijn J."/>
            <person name="Lind A.E."/>
            <person name="van Eijk R."/>
            <person name="Schleper C."/>
            <person name="Guy L."/>
            <person name="Ettema T.J."/>
        </authorList>
    </citation>
    <scope>NUCLEOTIDE SEQUENCE</scope>
</reference>
<organism evidence="1">
    <name type="scientific">marine sediment metagenome</name>
    <dbReference type="NCBI Taxonomy" id="412755"/>
    <lineage>
        <taxon>unclassified sequences</taxon>
        <taxon>metagenomes</taxon>
        <taxon>ecological metagenomes</taxon>
    </lineage>
</organism>